<evidence type="ECO:0008006" key="3">
    <source>
        <dbReference type="Google" id="ProtNLM"/>
    </source>
</evidence>
<dbReference type="EMBL" id="JAUCMV010000003">
    <property type="protein sequence ID" value="KAK0408357.1"/>
    <property type="molecule type" value="Genomic_DNA"/>
</dbReference>
<keyword evidence="2" id="KW-1185">Reference proteome</keyword>
<accession>A0AA39HP97</accession>
<reference evidence="1" key="1">
    <citation type="submission" date="2023-06" db="EMBL/GenBank/DDBJ databases">
        <title>Genomic analysis of the entomopathogenic nematode Steinernema hermaphroditum.</title>
        <authorList>
            <person name="Schwarz E.M."/>
            <person name="Heppert J.K."/>
            <person name="Baniya A."/>
            <person name="Schwartz H.T."/>
            <person name="Tan C.-H."/>
            <person name="Antoshechkin I."/>
            <person name="Sternberg P.W."/>
            <person name="Goodrich-Blair H."/>
            <person name="Dillman A.R."/>
        </authorList>
    </citation>
    <scope>NUCLEOTIDE SEQUENCE</scope>
    <source>
        <strain evidence="1">PS9179</strain>
        <tissue evidence="1">Whole animal</tissue>
    </source>
</reference>
<organism evidence="1 2">
    <name type="scientific">Steinernema hermaphroditum</name>
    <dbReference type="NCBI Taxonomy" id="289476"/>
    <lineage>
        <taxon>Eukaryota</taxon>
        <taxon>Metazoa</taxon>
        <taxon>Ecdysozoa</taxon>
        <taxon>Nematoda</taxon>
        <taxon>Chromadorea</taxon>
        <taxon>Rhabditida</taxon>
        <taxon>Tylenchina</taxon>
        <taxon>Panagrolaimomorpha</taxon>
        <taxon>Strongyloidoidea</taxon>
        <taxon>Steinernematidae</taxon>
        <taxon>Steinernema</taxon>
    </lineage>
</organism>
<evidence type="ECO:0000313" key="2">
    <source>
        <dbReference type="Proteomes" id="UP001175271"/>
    </source>
</evidence>
<evidence type="ECO:0000313" key="1">
    <source>
        <dbReference type="EMBL" id="KAK0408357.1"/>
    </source>
</evidence>
<gene>
    <name evidence="1" type="ORF">QR680_003905</name>
</gene>
<proteinExistence type="predicted"/>
<comment type="caution">
    <text evidence="1">The sequence shown here is derived from an EMBL/GenBank/DDBJ whole genome shotgun (WGS) entry which is preliminary data.</text>
</comment>
<name>A0AA39HP97_9BILA</name>
<dbReference type="Proteomes" id="UP001175271">
    <property type="component" value="Unassembled WGS sequence"/>
</dbReference>
<sequence>MDFLPHALVDHIVDFLPLNDVKTIVKATVGNRDLAMWNRIAEEHLRERYLLDVNVYLEEQKKCDEAMHGFSPKRRRLEDEHKNAMLVQMYIEKRLFGRASPLAEWDFKNWRHAWLGKVAFHSGCPRTADGTAQYPQADPDEIVRVISLPVATKNETKLPSSLCFNDLCPHQLDPALNMADFVQKTFTALAWNECWDGSEREVDDFLCDYLDREAFLEELVFNIEEVWKLEDGPLSERIVELFKTKNSLKVAAAVGTISVFEENAIVTRWKRSNGMYRGYKEFYMYDCWWRTKNRKMGAHGYFVHRSKRSSLYISETGEYMKIVKFQPWHEPVSAQWMDSLIEQWKRSQGFYIHRGERKMNLLVNDEEWGKFIRNCNTFGATPKNGFSIEHSSHFATLEISRGPETLVTCEAKRKKLSGAGLRDFIAEWEKGNGHFLVDQSRRIEVEVDYPEFMNMFTDRRNCNAVFINHPRVNARLEIKMAFSDDYYHFFNRITVVPIDPEEVEDWNLDLLFGRQ</sequence>
<dbReference type="AlphaFoldDB" id="A0AA39HP97"/>
<protein>
    <recommendedName>
        <fullName evidence="3">F-box domain-containing protein</fullName>
    </recommendedName>
</protein>